<evidence type="ECO:0000313" key="7">
    <source>
        <dbReference type="Proteomes" id="UP000198923"/>
    </source>
</evidence>
<dbReference type="InterPro" id="IPR016162">
    <property type="entry name" value="Ald_DH_N"/>
</dbReference>
<dbReference type="RefSeq" id="WP_218125852.1">
    <property type="nucleotide sequence ID" value="NZ_FNCN01000011.1"/>
</dbReference>
<dbReference type="Proteomes" id="UP000198923">
    <property type="component" value="Unassembled WGS sequence"/>
</dbReference>
<accession>A0A1G7ZUJ1</accession>
<keyword evidence="2 4" id="KW-0560">Oxidoreductase</keyword>
<dbReference type="PANTHER" id="PTHR11699">
    <property type="entry name" value="ALDEHYDE DEHYDROGENASE-RELATED"/>
    <property type="match status" value="1"/>
</dbReference>
<dbReference type="InterPro" id="IPR015590">
    <property type="entry name" value="Aldehyde_DH_dom"/>
</dbReference>
<evidence type="ECO:0000256" key="1">
    <source>
        <dbReference type="ARBA" id="ARBA00009986"/>
    </source>
</evidence>
<evidence type="ECO:0000256" key="2">
    <source>
        <dbReference type="ARBA" id="ARBA00023002"/>
    </source>
</evidence>
<evidence type="ECO:0000256" key="3">
    <source>
        <dbReference type="PROSITE-ProRule" id="PRU10007"/>
    </source>
</evidence>
<dbReference type="Pfam" id="PF00171">
    <property type="entry name" value="Aldedh"/>
    <property type="match status" value="1"/>
</dbReference>
<dbReference type="FunFam" id="3.40.309.10:FF:000012">
    <property type="entry name" value="Betaine aldehyde dehydrogenase"/>
    <property type="match status" value="1"/>
</dbReference>
<dbReference type="STRING" id="504805.SAMN05421505_111209"/>
<proteinExistence type="inferred from homology"/>
<dbReference type="Gene3D" id="3.40.309.10">
    <property type="entry name" value="Aldehyde Dehydrogenase, Chain A, domain 2"/>
    <property type="match status" value="1"/>
</dbReference>
<sequence length="496" mass="52223">MSASEVRDAADEVGIEHYLMLIGDTWCEADEGARLDSVNPYTSKVWATTPSAGPADVDRAVAAARAALDGGWRATLPADRARMLRRLGDLVGERIDELTRSQVNENGRLGHEVRGQTEALRGYCYYYAGIAETLSGRTLPSQGPGLFAYTVREPVGVVAAVIPWNSPLALLIWKLGPALAAGNTIVVKPSETTPVSALEFVKLVLEAGFPPGVVNVVTGEREAGAHLVAHPGVDKVAFTGSTATGRLIASAAGAQLTRVTLELGGKSPNIVFADADLEAALTGVLRGAFGGAGQSCMAGSRVLIQEDIYHDFSTKLVERVRALRLGDPMDPSTQIGTMANRAQYDKVLRYIDTGLSEGAALLAGGAVPADPALADGLFIEPTVFGDVGNAMTIARDEIFGPVVCLLRFADEAQALDIANDTAFGLAAGVWTNDLNRAQRMASRLHAGTVWINTYRNTGYGVPFGGVGDSGLGRENGPDAIDEYTEIKTVWINTSGA</sequence>
<reference evidence="6 7" key="1">
    <citation type="submission" date="2016-10" db="EMBL/GenBank/DDBJ databases">
        <authorList>
            <person name="de Groot N.N."/>
        </authorList>
    </citation>
    <scope>NUCLEOTIDE SEQUENCE [LARGE SCALE GENOMIC DNA]</scope>
    <source>
        <strain evidence="6 7">CPCC 201354</strain>
    </source>
</reference>
<comment type="similarity">
    <text evidence="1 4">Belongs to the aldehyde dehydrogenase family.</text>
</comment>
<dbReference type="PROSITE" id="PS00687">
    <property type="entry name" value="ALDEHYDE_DEHYDR_GLU"/>
    <property type="match status" value="1"/>
</dbReference>
<evidence type="ECO:0000313" key="6">
    <source>
        <dbReference type="EMBL" id="SDH12333.1"/>
    </source>
</evidence>
<dbReference type="InterPro" id="IPR029510">
    <property type="entry name" value="Ald_DH_CS_GLU"/>
</dbReference>
<gene>
    <name evidence="6" type="ORF">SAMN05421505_111209</name>
</gene>
<organism evidence="6 7">
    <name type="scientific">Sinosporangium album</name>
    <dbReference type="NCBI Taxonomy" id="504805"/>
    <lineage>
        <taxon>Bacteria</taxon>
        <taxon>Bacillati</taxon>
        <taxon>Actinomycetota</taxon>
        <taxon>Actinomycetes</taxon>
        <taxon>Streptosporangiales</taxon>
        <taxon>Streptosporangiaceae</taxon>
        <taxon>Sinosporangium</taxon>
    </lineage>
</organism>
<dbReference type="SUPFAM" id="SSF53720">
    <property type="entry name" value="ALDH-like"/>
    <property type="match status" value="1"/>
</dbReference>
<dbReference type="FunFam" id="3.40.605.10:FF:000007">
    <property type="entry name" value="NAD/NADP-dependent betaine aldehyde dehydrogenase"/>
    <property type="match status" value="1"/>
</dbReference>
<feature type="domain" description="Aldehyde dehydrogenase" evidence="5">
    <location>
        <begin position="26"/>
        <end position="489"/>
    </location>
</feature>
<dbReference type="GO" id="GO:0016620">
    <property type="term" value="F:oxidoreductase activity, acting on the aldehyde or oxo group of donors, NAD or NADP as acceptor"/>
    <property type="evidence" value="ECO:0007669"/>
    <property type="project" value="InterPro"/>
</dbReference>
<protein>
    <submittedName>
        <fullName evidence="6">Aldehyde dehydrogenase (NAD+)</fullName>
    </submittedName>
</protein>
<dbReference type="CDD" id="cd07114">
    <property type="entry name" value="ALDH_DhaS"/>
    <property type="match status" value="1"/>
</dbReference>
<dbReference type="EMBL" id="FNCN01000011">
    <property type="protein sequence ID" value="SDH12333.1"/>
    <property type="molecule type" value="Genomic_DNA"/>
</dbReference>
<evidence type="ECO:0000259" key="5">
    <source>
        <dbReference type="Pfam" id="PF00171"/>
    </source>
</evidence>
<name>A0A1G7ZUJ1_9ACTN</name>
<keyword evidence="7" id="KW-1185">Reference proteome</keyword>
<dbReference type="Gene3D" id="3.40.605.10">
    <property type="entry name" value="Aldehyde Dehydrogenase, Chain A, domain 1"/>
    <property type="match status" value="1"/>
</dbReference>
<feature type="active site" evidence="3">
    <location>
        <position position="262"/>
    </location>
</feature>
<evidence type="ECO:0000256" key="4">
    <source>
        <dbReference type="RuleBase" id="RU003345"/>
    </source>
</evidence>
<dbReference type="InterPro" id="IPR016163">
    <property type="entry name" value="Ald_DH_C"/>
</dbReference>
<dbReference type="AlphaFoldDB" id="A0A1G7ZUJ1"/>
<dbReference type="InterPro" id="IPR016161">
    <property type="entry name" value="Ald_DH/histidinol_DH"/>
</dbReference>